<name>A0A1D6N7X7_MAIZE</name>
<dbReference type="EMBL" id="CM007649">
    <property type="protein sequence ID" value="ONM36689.1"/>
    <property type="molecule type" value="Genomic_DNA"/>
</dbReference>
<proteinExistence type="predicted"/>
<reference evidence="1" key="1">
    <citation type="submission" date="2015-12" db="EMBL/GenBank/DDBJ databases">
        <title>Update maize B73 reference genome by single molecule sequencing technologies.</title>
        <authorList>
            <consortium name="Maize Genome Sequencing Project"/>
            <person name="Ware D."/>
        </authorList>
    </citation>
    <scope>NUCLEOTIDE SEQUENCE [LARGE SCALE GENOMIC DNA]</scope>
    <source>
        <tissue evidence="1">Seedling</tissue>
    </source>
</reference>
<protein>
    <submittedName>
        <fullName evidence="1">Uncharacterized protein</fullName>
    </submittedName>
</protein>
<dbReference type="AlphaFoldDB" id="A0A1D6N7X7"/>
<sequence length="21" mass="2548">MMIYGKQLMRSFLLLYLAVEK</sequence>
<evidence type="ECO:0000313" key="1">
    <source>
        <dbReference type="EMBL" id="ONM36689.1"/>
    </source>
</evidence>
<organism evidence="1">
    <name type="scientific">Zea mays</name>
    <name type="common">Maize</name>
    <dbReference type="NCBI Taxonomy" id="4577"/>
    <lineage>
        <taxon>Eukaryota</taxon>
        <taxon>Viridiplantae</taxon>
        <taxon>Streptophyta</taxon>
        <taxon>Embryophyta</taxon>
        <taxon>Tracheophyta</taxon>
        <taxon>Spermatophyta</taxon>
        <taxon>Magnoliopsida</taxon>
        <taxon>Liliopsida</taxon>
        <taxon>Poales</taxon>
        <taxon>Poaceae</taxon>
        <taxon>PACMAD clade</taxon>
        <taxon>Panicoideae</taxon>
        <taxon>Andropogonodae</taxon>
        <taxon>Andropogoneae</taxon>
        <taxon>Tripsacinae</taxon>
        <taxon>Zea</taxon>
    </lineage>
</organism>
<gene>
    <name evidence="1" type="ORF">ZEAMMB73_Zm00001d042995</name>
</gene>
<dbReference type="InParanoid" id="A0A1D6N7X7"/>
<accession>A0A1D6N7X7</accession>